<gene>
    <name evidence="9" type="ORF">Dda_4923</name>
</gene>
<comment type="function">
    <text evidence="7">Required for pre-mRNA splicing.</text>
</comment>
<dbReference type="EMBL" id="JAQGDS010000005">
    <property type="protein sequence ID" value="KAJ6260694.1"/>
    <property type="molecule type" value="Genomic_DNA"/>
</dbReference>
<evidence type="ECO:0000256" key="4">
    <source>
        <dbReference type="ARBA" id="ARBA00022728"/>
    </source>
</evidence>
<evidence type="ECO:0000256" key="2">
    <source>
        <dbReference type="ARBA" id="ARBA00006164"/>
    </source>
</evidence>
<dbReference type="AlphaFoldDB" id="A0AAD6NJH3"/>
<keyword evidence="6 7" id="KW-0539">Nucleus</keyword>
<dbReference type="GO" id="GO:0000398">
    <property type="term" value="P:mRNA splicing, via spliceosome"/>
    <property type="evidence" value="ECO:0007669"/>
    <property type="project" value="UniProtKB-UniRule"/>
</dbReference>
<evidence type="ECO:0000313" key="9">
    <source>
        <dbReference type="EMBL" id="KAJ6260694.1"/>
    </source>
</evidence>
<keyword evidence="10" id="KW-1185">Reference proteome</keyword>
<dbReference type="Proteomes" id="UP001221413">
    <property type="component" value="Unassembled WGS sequence"/>
</dbReference>
<evidence type="ECO:0000256" key="6">
    <source>
        <dbReference type="ARBA" id="ARBA00023242"/>
    </source>
</evidence>
<name>A0AAD6NJH3_DREDA</name>
<evidence type="ECO:0000256" key="1">
    <source>
        <dbReference type="ARBA" id="ARBA00004123"/>
    </source>
</evidence>
<proteinExistence type="inferred from homology"/>
<organism evidence="9 10">
    <name type="scientific">Drechslerella dactyloides</name>
    <name type="common">Nematode-trapping fungus</name>
    <name type="synonym">Arthrobotrys dactyloides</name>
    <dbReference type="NCBI Taxonomy" id="74499"/>
    <lineage>
        <taxon>Eukaryota</taxon>
        <taxon>Fungi</taxon>
        <taxon>Dikarya</taxon>
        <taxon>Ascomycota</taxon>
        <taxon>Pezizomycotina</taxon>
        <taxon>Orbiliomycetes</taxon>
        <taxon>Orbiliales</taxon>
        <taxon>Orbiliaceae</taxon>
        <taxon>Drechslerella</taxon>
    </lineage>
</organism>
<dbReference type="InterPro" id="IPR005037">
    <property type="entry name" value="PRP38"/>
</dbReference>
<comment type="subcellular location">
    <subcellularLocation>
        <location evidence="1 7">Nucleus</location>
    </subcellularLocation>
</comment>
<evidence type="ECO:0000256" key="5">
    <source>
        <dbReference type="ARBA" id="ARBA00023187"/>
    </source>
</evidence>
<keyword evidence="3 7" id="KW-0507">mRNA processing</keyword>
<sequence length="259" mass="29597">MSKTADLPDAKAMLDTRGLYDGPTIHSMNPLLLMEKIIRERIIDSLFWKEQAWGLNAATLLDRAVELSYIGGQYANQRPTAFICLVLKLLQLNPEREIILEYIQDEDFKYVYPLTALPYRYAFIQIYGGSEEVKDGGSSANGLHRYLRALAAFYIRLAWPAAEVYKTLEPLMRDYRKLRLRTQSGYRLTYVDEFIDELLTKERVCDIALPRMPTRTQLEDLDELEPREPLVSDVDSDEEGEGEGEEGEVEGAGSTDEQA</sequence>
<dbReference type="Pfam" id="PF03371">
    <property type="entry name" value="PRP38"/>
    <property type="match status" value="2"/>
</dbReference>
<accession>A0AAD6NJH3</accession>
<evidence type="ECO:0000256" key="8">
    <source>
        <dbReference type="SAM" id="MobiDB-lite"/>
    </source>
</evidence>
<comment type="caution">
    <text evidence="9">The sequence shown here is derived from an EMBL/GenBank/DDBJ whole genome shotgun (WGS) entry which is preliminary data.</text>
</comment>
<protein>
    <recommendedName>
        <fullName evidence="7">Pre-mRNA-splicing factor 38</fullName>
    </recommendedName>
</protein>
<feature type="region of interest" description="Disordered" evidence="8">
    <location>
        <begin position="217"/>
        <end position="259"/>
    </location>
</feature>
<evidence type="ECO:0000256" key="7">
    <source>
        <dbReference type="RuleBase" id="RU367025"/>
    </source>
</evidence>
<evidence type="ECO:0000313" key="10">
    <source>
        <dbReference type="Proteomes" id="UP001221413"/>
    </source>
</evidence>
<evidence type="ECO:0000256" key="3">
    <source>
        <dbReference type="ARBA" id="ARBA00022664"/>
    </source>
</evidence>
<keyword evidence="4 7" id="KW-0747">Spliceosome</keyword>
<feature type="compositionally biased region" description="Acidic residues" evidence="8">
    <location>
        <begin position="234"/>
        <end position="249"/>
    </location>
</feature>
<reference evidence="9" key="1">
    <citation type="submission" date="2023-01" db="EMBL/GenBank/DDBJ databases">
        <title>The chitinases involved in constricting ring structure development in the nematode-trapping fungus Drechslerella dactyloides.</title>
        <authorList>
            <person name="Wang R."/>
            <person name="Zhang L."/>
            <person name="Tang P."/>
            <person name="Li S."/>
            <person name="Liang L."/>
        </authorList>
    </citation>
    <scope>NUCLEOTIDE SEQUENCE</scope>
    <source>
        <strain evidence="9">YMF1.00031</strain>
    </source>
</reference>
<keyword evidence="5 7" id="KW-0508">mRNA splicing</keyword>
<dbReference type="PANTHER" id="PTHR23142">
    <property type="entry name" value="PRE-MRNA-SPLICING FACTOR 38A-RELATED"/>
    <property type="match status" value="1"/>
</dbReference>
<comment type="similarity">
    <text evidence="2 7">Belongs to the PRP38 family.</text>
</comment>
<dbReference type="GO" id="GO:0005681">
    <property type="term" value="C:spliceosomal complex"/>
    <property type="evidence" value="ECO:0007669"/>
    <property type="project" value="UniProtKB-KW"/>
</dbReference>